<dbReference type="Proteomes" id="UP001239167">
    <property type="component" value="Unassembled WGS sequence"/>
</dbReference>
<sequence length="31" mass="3664">MRIYFAIELLYSEVDDFRCDVHMQLNNAVAS</sequence>
<keyword evidence="2" id="KW-1185">Reference proteome</keyword>
<evidence type="ECO:0000313" key="1">
    <source>
        <dbReference type="EMBL" id="MDQ0202537.1"/>
    </source>
</evidence>
<proteinExistence type="predicted"/>
<accession>A0ABT9Y3Y3</accession>
<name>A0ABT9Y3Y3_9FIRM</name>
<reference evidence="1 2" key="1">
    <citation type="submission" date="2023-07" db="EMBL/GenBank/DDBJ databases">
        <title>Genomic Encyclopedia of Type Strains, Phase IV (KMG-IV): sequencing the most valuable type-strain genomes for metagenomic binning, comparative biology and taxonomic classification.</title>
        <authorList>
            <person name="Goeker M."/>
        </authorList>
    </citation>
    <scope>NUCLEOTIDE SEQUENCE [LARGE SCALE GENOMIC DNA]</scope>
    <source>
        <strain evidence="1 2">DSM 16980</strain>
    </source>
</reference>
<comment type="caution">
    <text evidence="1">The sequence shown here is derived from an EMBL/GenBank/DDBJ whole genome shotgun (WGS) entry which is preliminary data.</text>
</comment>
<evidence type="ECO:0000313" key="2">
    <source>
        <dbReference type="Proteomes" id="UP001239167"/>
    </source>
</evidence>
<gene>
    <name evidence="1" type="ORF">J2S01_000222</name>
</gene>
<dbReference type="EMBL" id="JAUSUE010000001">
    <property type="protein sequence ID" value="MDQ0202537.1"/>
    <property type="molecule type" value="Genomic_DNA"/>
</dbReference>
<organism evidence="1 2">
    <name type="scientific">Pectinatus haikarae</name>
    <dbReference type="NCBI Taxonomy" id="349096"/>
    <lineage>
        <taxon>Bacteria</taxon>
        <taxon>Bacillati</taxon>
        <taxon>Bacillota</taxon>
        <taxon>Negativicutes</taxon>
        <taxon>Selenomonadales</taxon>
        <taxon>Selenomonadaceae</taxon>
        <taxon>Pectinatus</taxon>
    </lineage>
</organism>
<protein>
    <submittedName>
        <fullName evidence="1">Uncharacterized protein</fullName>
    </submittedName>
</protein>